<accession>A0A6J6HKJ4</accession>
<organism evidence="1">
    <name type="scientific">freshwater metagenome</name>
    <dbReference type="NCBI Taxonomy" id="449393"/>
    <lineage>
        <taxon>unclassified sequences</taxon>
        <taxon>metagenomes</taxon>
        <taxon>ecological metagenomes</taxon>
    </lineage>
</organism>
<sequence>MTSNVVEFIGVYDADSTLLGEISYWIGARLGTTHCSLCELTHGLFTEKREWKECAADLGVPFNTFHRNDAPDDVLAALNESFPAVLQRTTVGLSIILTKQALESFSGNTSDFAQWLSDYLINS</sequence>
<gene>
    <name evidence="1" type="ORF">UFOPK1874_00586</name>
</gene>
<proteinExistence type="predicted"/>
<dbReference type="EMBL" id="CAEZUX010000050">
    <property type="protein sequence ID" value="CAB4613630.1"/>
    <property type="molecule type" value="Genomic_DNA"/>
</dbReference>
<dbReference type="AlphaFoldDB" id="A0A6J6HKJ4"/>
<reference evidence="1" key="1">
    <citation type="submission" date="2020-05" db="EMBL/GenBank/DDBJ databases">
        <authorList>
            <person name="Chiriac C."/>
            <person name="Salcher M."/>
            <person name="Ghai R."/>
            <person name="Kavagutti S V."/>
        </authorList>
    </citation>
    <scope>NUCLEOTIDE SEQUENCE</scope>
</reference>
<name>A0A6J6HKJ4_9ZZZZ</name>
<evidence type="ECO:0000313" key="1">
    <source>
        <dbReference type="EMBL" id="CAB4613630.1"/>
    </source>
</evidence>
<protein>
    <submittedName>
        <fullName evidence="1">Unannotated protein</fullName>
    </submittedName>
</protein>